<evidence type="ECO:0000313" key="5">
    <source>
        <dbReference type="EMBL" id="MBN3318531.1"/>
    </source>
</evidence>
<dbReference type="FunFam" id="3.40.50.300:FF:000366">
    <property type="entry name" value="GTPase, IMAP family member 2"/>
    <property type="match status" value="1"/>
</dbReference>
<reference evidence="5" key="1">
    <citation type="journal article" date="2021" name="Cell">
        <title>Tracing the genetic footprints of vertebrate landing in non-teleost ray-finned fishes.</title>
        <authorList>
            <person name="Bi X."/>
            <person name="Wang K."/>
            <person name="Yang L."/>
            <person name="Pan H."/>
            <person name="Jiang H."/>
            <person name="Wei Q."/>
            <person name="Fang M."/>
            <person name="Yu H."/>
            <person name="Zhu C."/>
            <person name="Cai Y."/>
            <person name="He Y."/>
            <person name="Gan X."/>
            <person name="Zeng H."/>
            <person name="Yu D."/>
            <person name="Zhu Y."/>
            <person name="Jiang H."/>
            <person name="Qiu Q."/>
            <person name="Yang H."/>
            <person name="Zhang Y.E."/>
            <person name="Wang W."/>
            <person name="Zhu M."/>
            <person name="He S."/>
            <person name="Zhang G."/>
        </authorList>
    </citation>
    <scope>NUCLEOTIDE SEQUENCE</scope>
    <source>
        <strain evidence="5">Allg_001</strain>
    </source>
</reference>
<dbReference type="InterPro" id="IPR006703">
    <property type="entry name" value="G_AIG1"/>
</dbReference>
<keyword evidence="3" id="KW-0342">GTP-binding</keyword>
<feature type="non-terminal residue" evidence="5">
    <location>
        <position position="258"/>
    </location>
</feature>
<dbReference type="AlphaFoldDB" id="A0A8J7NTC7"/>
<sequence length="258" mass="29955">MTGDSGLFDPTTDEKEVKTEIGKSVCFSTPGPHVFLLVLTVGRYTQENMKTVKEIRKLFGSVATKYTMVLFTRVDDLEDQTLEDFIDQDRVFKNLVEQFGNRFHGFNNRDRSNDTQVEQFLKKVDDLMRSNSGHFYTNEMYEVAGKAVQEKMDEILTKRMAWIQAEEEKLKEAHRSDPTAMRAAAEELWVEEVKKARKKAEEDNTFIGRLKSFGESILSFLRGLLSKRFKWDRNSIKTLFQGDSFTKTIFKVFLPINK</sequence>
<dbReference type="Gene3D" id="3.40.50.300">
    <property type="entry name" value="P-loop containing nucleotide triphosphate hydrolases"/>
    <property type="match status" value="1"/>
</dbReference>
<gene>
    <name evidence="5" type="primary">Gimap7_3</name>
    <name evidence="5" type="ORF">GTO95_0006230</name>
</gene>
<dbReference type="PROSITE" id="PS51720">
    <property type="entry name" value="G_AIG1"/>
    <property type="match status" value="1"/>
</dbReference>
<dbReference type="Proteomes" id="UP000736164">
    <property type="component" value="Unassembled WGS sequence"/>
</dbReference>
<evidence type="ECO:0000256" key="3">
    <source>
        <dbReference type="ARBA" id="ARBA00023134"/>
    </source>
</evidence>
<dbReference type="PANTHER" id="PTHR10903">
    <property type="entry name" value="GTPASE, IMAP FAMILY MEMBER-RELATED"/>
    <property type="match status" value="1"/>
</dbReference>
<keyword evidence="6" id="KW-1185">Reference proteome</keyword>
<dbReference type="InterPro" id="IPR027417">
    <property type="entry name" value="P-loop_NTPase"/>
</dbReference>
<accession>A0A8J7NTC7</accession>
<evidence type="ECO:0000256" key="2">
    <source>
        <dbReference type="ARBA" id="ARBA00022741"/>
    </source>
</evidence>
<comment type="similarity">
    <text evidence="1">Belongs to the TRAFAC class TrmE-Era-EngA-EngB-Septin-like GTPase superfamily. AIG1/Toc34/Toc159-like paraseptin GTPase family. IAN subfamily.</text>
</comment>
<evidence type="ECO:0000313" key="6">
    <source>
        <dbReference type="Proteomes" id="UP000736164"/>
    </source>
</evidence>
<feature type="non-terminal residue" evidence="5">
    <location>
        <position position="1"/>
    </location>
</feature>
<keyword evidence="2" id="KW-0547">Nucleotide-binding</keyword>
<evidence type="ECO:0000259" key="4">
    <source>
        <dbReference type="PROSITE" id="PS51720"/>
    </source>
</evidence>
<dbReference type="SUPFAM" id="SSF52540">
    <property type="entry name" value="P-loop containing nucleoside triphosphate hydrolases"/>
    <property type="match status" value="1"/>
</dbReference>
<organism evidence="5 6">
    <name type="scientific">Atractosteus spatula</name>
    <name type="common">Alligator gar</name>
    <name type="synonym">Lepisosteus spatula</name>
    <dbReference type="NCBI Taxonomy" id="7917"/>
    <lineage>
        <taxon>Eukaryota</taxon>
        <taxon>Metazoa</taxon>
        <taxon>Chordata</taxon>
        <taxon>Craniata</taxon>
        <taxon>Vertebrata</taxon>
        <taxon>Euteleostomi</taxon>
        <taxon>Actinopterygii</taxon>
        <taxon>Neopterygii</taxon>
        <taxon>Holostei</taxon>
        <taxon>Semionotiformes</taxon>
        <taxon>Lepisosteidae</taxon>
        <taxon>Atractosteus</taxon>
    </lineage>
</organism>
<protein>
    <submittedName>
        <fullName evidence="5">GIMA7 GTPase</fullName>
    </submittedName>
</protein>
<dbReference type="Pfam" id="PF04548">
    <property type="entry name" value="AIG1"/>
    <property type="match status" value="1"/>
</dbReference>
<dbReference type="EMBL" id="JAAWVO010040204">
    <property type="protein sequence ID" value="MBN3318531.1"/>
    <property type="molecule type" value="Genomic_DNA"/>
</dbReference>
<evidence type="ECO:0000256" key="1">
    <source>
        <dbReference type="ARBA" id="ARBA00008535"/>
    </source>
</evidence>
<proteinExistence type="inferred from homology"/>
<dbReference type="InterPro" id="IPR045058">
    <property type="entry name" value="GIMA/IAN/Toc"/>
</dbReference>
<dbReference type="PANTHER" id="PTHR10903:SF186">
    <property type="entry name" value="GTPASE IMAP FAMILY MEMBER 4-LIKE-RELATED"/>
    <property type="match status" value="1"/>
</dbReference>
<feature type="domain" description="AIG1-type G" evidence="4">
    <location>
        <begin position="1"/>
        <end position="145"/>
    </location>
</feature>
<dbReference type="GO" id="GO:0005525">
    <property type="term" value="F:GTP binding"/>
    <property type="evidence" value="ECO:0007669"/>
    <property type="project" value="UniProtKB-KW"/>
</dbReference>
<name>A0A8J7NTC7_ATRSP</name>
<comment type="caution">
    <text evidence="5">The sequence shown here is derived from an EMBL/GenBank/DDBJ whole genome shotgun (WGS) entry which is preliminary data.</text>
</comment>